<dbReference type="GO" id="GO:0000976">
    <property type="term" value="F:transcription cis-regulatory region binding"/>
    <property type="evidence" value="ECO:0007669"/>
    <property type="project" value="TreeGrafter"/>
</dbReference>
<accession>A0A5C7Y8B3</accession>
<dbReference type="InterPro" id="IPR009057">
    <property type="entry name" value="Homeodomain-like_sf"/>
</dbReference>
<feature type="domain" description="HTH tetR-type" evidence="5">
    <location>
        <begin position="10"/>
        <end position="70"/>
    </location>
</feature>
<protein>
    <submittedName>
        <fullName evidence="6">TetR/AcrR family transcriptional regulator</fullName>
    </submittedName>
</protein>
<evidence type="ECO:0000256" key="3">
    <source>
        <dbReference type="ARBA" id="ARBA00023163"/>
    </source>
</evidence>
<dbReference type="SUPFAM" id="SSF46689">
    <property type="entry name" value="Homeodomain-like"/>
    <property type="match status" value="1"/>
</dbReference>
<gene>
    <name evidence="6" type="ORF">E6Q54_07155</name>
</gene>
<keyword evidence="1" id="KW-0805">Transcription regulation</keyword>
<dbReference type="RefSeq" id="WP_046295594.1">
    <property type="nucleotide sequence ID" value="NZ_SSGD01000033.1"/>
</dbReference>
<dbReference type="PANTHER" id="PTHR30055:SF238">
    <property type="entry name" value="MYCOFACTOCIN BIOSYNTHESIS TRANSCRIPTIONAL REGULATOR MFTR-RELATED"/>
    <property type="match status" value="1"/>
</dbReference>
<evidence type="ECO:0000313" key="6">
    <source>
        <dbReference type="EMBL" id="TXI57843.1"/>
    </source>
</evidence>
<dbReference type="Gene3D" id="1.10.357.10">
    <property type="entry name" value="Tetracycline Repressor, domain 2"/>
    <property type="match status" value="1"/>
</dbReference>
<organism evidence="6 7">
    <name type="scientific">Mycolicibacter arupensis</name>
    <dbReference type="NCBI Taxonomy" id="342002"/>
    <lineage>
        <taxon>Bacteria</taxon>
        <taxon>Bacillati</taxon>
        <taxon>Actinomycetota</taxon>
        <taxon>Actinomycetes</taxon>
        <taxon>Mycobacteriales</taxon>
        <taxon>Mycobacteriaceae</taxon>
        <taxon>Mycolicibacter</taxon>
    </lineage>
</organism>
<evidence type="ECO:0000256" key="4">
    <source>
        <dbReference type="PROSITE-ProRule" id="PRU00335"/>
    </source>
</evidence>
<dbReference type="Proteomes" id="UP000321797">
    <property type="component" value="Unassembled WGS sequence"/>
</dbReference>
<dbReference type="InterPro" id="IPR050109">
    <property type="entry name" value="HTH-type_TetR-like_transc_reg"/>
</dbReference>
<keyword evidence="2 4" id="KW-0238">DNA-binding</keyword>
<dbReference type="EMBL" id="SSGD01000033">
    <property type="protein sequence ID" value="TXI57843.1"/>
    <property type="molecule type" value="Genomic_DNA"/>
</dbReference>
<evidence type="ECO:0000313" key="7">
    <source>
        <dbReference type="Proteomes" id="UP000321797"/>
    </source>
</evidence>
<dbReference type="PANTHER" id="PTHR30055">
    <property type="entry name" value="HTH-TYPE TRANSCRIPTIONAL REGULATOR RUTR"/>
    <property type="match status" value="1"/>
</dbReference>
<dbReference type="InterPro" id="IPR001647">
    <property type="entry name" value="HTH_TetR"/>
</dbReference>
<keyword evidence="3" id="KW-0804">Transcription</keyword>
<evidence type="ECO:0000256" key="1">
    <source>
        <dbReference type="ARBA" id="ARBA00023015"/>
    </source>
</evidence>
<dbReference type="PROSITE" id="PS50977">
    <property type="entry name" value="HTH_TETR_2"/>
    <property type="match status" value="1"/>
</dbReference>
<dbReference type="AlphaFoldDB" id="A0A5C7Y8B3"/>
<sequence>MLSTSNDEQVDVGERILDAAASCLLAMGMERVTLSAIARRAGVSRPTVYRRWPDSRSVIAALLTERITAAWTELSRPGTGREALVERIVAVAARIRHDEVVMQVLHHAPDLAMVYIAQRMGASQRRLVDLVAAELGGAQASGSVRPGDPRQLAAMCLLITQSAIQSAQVVAPILDEQSLSAELAYTLNRYLS</sequence>
<dbReference type="Pfam" id="PF00440">
    <property type="entry name" value="TetR_N"/>
    <property type="match status" value="1"/>
</dbReference>
<dbReference type="GO" id="GO:0003700">
    <property type="term" value="F:DNA-binding transcription factor activity"/>
    <property type="evidence" value="ECO:0007669"/>
    <property type="project" value="TreeGrafter"/>
</dbReference>
<dbReference type="InterPro" id="IPR036271">
    <property type="entry name" value="Tet_transcr_reg_TetR-rel_C_sf"/>
</dbReference>
<dbReference type="Gene3D" id="1.10.10.60">
    <property type="entry name" value="Homeodomain-like"/>
    <property type="match status" value="1"/>
</dbReference>
<feature type="DNA-binding region" description="H-T-H motif" evidence="4">
    <location>
        <begin position="33"/>
        <end position="52"/>
    </location>
</feature>
<dbReference type="SUPFAM" id="SSF48498">
    <property type="entry name" value="Tetracyclin repressor-like, C-terminal domain"/>
    <property type="match status" value="1"/>
</dbReference>
<name>A0A5C7Y8B3_9MYCO</name>
<dbReference type="PRINTS" id="PR00455">
    <property type="entry name" value="HTHTETR"/>
</dbReference>
<proteinExistence type="predicted"/>
<comment type="caution">
    <text evidence="6">The sequence shown here is derived from an EMBL/GenBank/DDBJ whole genome shotgun (WGS) entry which is preliminary data.</text>
</comment>
<evidence type="ECO:0000259" key="5">
    <source>
        <dbReference type="PROSITE" id="PS50977"/>
    </source>
</evidence>
<evidence type="ECO:0000256" key="2">
    <source>
        <dbReference type="ARBA" id="ARBA00023125"/>
    </source>
</evidence>
<reference evidence="6 7" key="1">
    <citation type="submission" date="2018-09" db="EMBL/GenBank/DDBJ databases">
        <title>Metagenome Assembled Genomes from an Advanced Water Purification Facility.</title>
        <authorList>
            <person name="Stamps B.W."/>
            <person name="Spear J.R."/>
        </authorList>
    </citation>
    <scope>NUCLEOTIDE SEQUENCE [LARGE SCALE GENOMIC DNA]</scope>
    <source>
        <strain evidence="6">Bin_29_2</strain>
    </source>
</reference>